<dbReference type="OrthoDB" id="773244at2"/>
<protein>
    <submittedName>
        <fullName evidence="1">Uncharacterized protein</fullName>
    </submittedName>
</protein>
<dbReference type="Proteomes" id="UP000319204">
    <property type="component" value="Unassembled WGS sequence"/>
</dbReference>
<evidence type="ECO:0000313" key="1">
    <source>
        <dbReference type="EMBL" id="KAB5486537.1"/>
    </source>
</evidence>
<dbReference type="RefSeq" id="WP_151891020.1">
    <property type="nucleotide sequence ID" value="NZ_VNIK02000009.1"/>
</dbReference>
<gene>
    <name evidence="1" type="ORF">FOT42_013200</name>
</gene>
<keyword evidence="2" id="KW-1185">Reference proteome</keyword>
<reference evidence="1" key="1">
    <citation type="submission" date="2019-10" db="EMBL/GenBank/DDBJ databases">
        <title>Muricauda hadale sp. nov., a piezophilic bacterium isolated from hadopelagic water of the Mariana Trench.</title>
        <authorList>
            <person name="Wei Y."/>
        </authorList>
    </citation>
    <scope>NUCLEOTIDE SEQUENCE [LARGE SCALE GENOMIC DNA]</scope>
    <source>
        <strain evidence="1">MT-229</strain>
    </source>
</reference>
<sequence length="66" mass="7643">METYDAYSREELDEAKVAIISIIHKCEKALPKLKEKSSQQTLLKRRIKAMYIALSLIEKETIGFDI</sequence>
<proteinExistence type="predicted"/>
<name>A0A5N5IV23_9FLAO</name>
<organism evidence="1 2">
    <name type="scientific">Flagellimonas hadalis</name>
    <dbReference type="NCBI Taxonomy" id="2597517"/>
    <lineage>
        <taxon>Bacteria</taxon>
        <taxon>Pseudomonadati</taxon>
        <taxon>Bacteroidota</taxon>
        <taxon>Flavobacteriia</taxon>
        <taxon>Flavobacteriales</taxon>
        <taxon>Flavobacteriaceae</taxon>
        <taxon>Flagellimonas</taxon>
    </lineage>
</organism>
<evidence type="ECO:0000313" key="2">
    <source>
        <dbReference type="Proteomes" id="UP000319204"/>
    </source>
</evidence>
<dbReference type="AlphaFoldDB" id="A0A5N5IV23"/>
<comment type="caution">
    <text evidence="1">The sequence shown here is derived from an EMBL/GenBank/DDBJ whole genome shotgun (WGS) entry which is preliminary data.</text>
</comment>
<dbReference type="EMBL" id="VNIK02000009">
    <property type="protein sequence ID" value="KAB5486537.1"/>
    <property type="molecule type" value="Genomic_DNA"/>
</dbReference>
<accession>A0A5N5IV23</accession>